<proteinExistence type="predicted"/>
<evidence type="ECO:0000256" key="1">
    <source>
        <dbReference type="SAM" id="MobiDB-lite"/>
    </source>
</evidence>
<organism evidence="2">
    <name type="scientific">Dichomitus squalens</name>
    <dbReference type="NCBI Taxonomy" id="114155"/>
    <lineage>
        <taxon>Eukaryota</taxon>
        <taxon>Fungi</taxon>
        <taxon>Dikarya</taxon>
        <taxon>Basidiomycota</taxon>
        <taxon>Agaricomycotina</taxon>
        <taxon>Agaricomycetes</taxon>
        <taxon>Polyporales</taxon>
        <taxon>Polyporaceae</taxon>
        <taxon>Dichomitus</taxon>
    </lineage>
</organism>
<dbReference type="EMBL" id="ML143387">
    <property type="protein sequence ID" value="TBU34880.1"/>
    <property type="molecule type" value="Genomic_DNA"/>
</dbReference>
<sequence>MHPSRRCGDVSQHLGSMPGGMNTVARGRHGRFFMPSWQFAEDVHIWRRTCRFIAELALCSCGQLTSLIRPKARQFRTHLDVPPPGRSTSRGHVGEVIRSSRPGVGGEYSGAGCRN</sequence>
<protein>
    <submittedName>
        <fullName evidence="2">Uncharacterized protein</fullName>
    </submittedName>
</protein>
<reference evidence="2" key="1">
    <citation type="submission" date="2019-01" db="EMBL/GenBank/DDBJ databases">
        <title>Draft genome sequences of three monokaryotic isolates of the white-rot basidiomycete fungus Dichomitus squalens.</title>
        <authorList>
            <consortium name="DOE Joint Genome Institute"/>
            <person name="Lopez S.C."/>
            <person name="Andreopoulos B."/>
            <person name="Pangilinan J."/>
            <person name="Lipzen A."/>
            <person name="Riley R."/>
            <person name="Ahrendt S."/>
            <person name="Ng V."/>
            <person name="Barry K."/>
            <person name="Daum C."/>
            <person name="Grigoriev I.V."/>
            <person name="Hilden K.S."/>
            <person name="Makela M.R."/>
            <person name="de Vries R.P."/>
        </authorList>
    </citation>
    <scope>NUCLEOTIDE SEQUENCE [LARGE SCALE GENOMIC DNA]</scope>
    <source>
        <strain evidence="2">OM18370.1</strain>
    </source>
</reference>
<evidence type="ECO:0000313" key="2">
    <source>
        <dbReference type="EMBL" id="TBU34880.1"/>
    </source>
</evidence>
<dbReference type="AlphaFoldDB" id="A0A4Q9N2W9"/>
<gene>
    <name evidence="2" type="ORF">BD311DRAFT_745120</name>
</gene>
<accession>A0A4Q9N2W9</accession>
<dbReference type="Proteomes" id="UP000292957">
    <property type="component" value="Unassembled WGS sequence"/>
</dbReference>
<feature type="region of interest" description="Disordered" evidence="1">
    <location>
        <begin position="1"/>
        <end position="20"/>
    </location>
</feature>
<feature type="region of interest" description="Disordered" evidence="1">
    <location>
        <begin position="77"/>
        <end position="115"/>
    </location>
</feature>
<name>A0A4Q9N2W9_9APHY</name>